<dbReference type="InterPro" id="IPR011835">
    <property type="entry name" value="GS/SS"/>
</dbReference>
<dbReference type="Pfam" id="PF13692">
    <property type="entry name" value="Glyco_trans_1_4"/>
    <property type="match status" value="1"/>
</dbReference>
<accession>A0A2U2CG07</accession>
<dbReference type="GO" id="GO:0005829">
    <property type="term" value="C:cytosol"/>
    <property type="evidence" value="ECO:0007669"/>
    <property type="project" value="TreeGrafter"/>
</dbReference>
<evidence type="ECO:0000256" key="3">
    <source>
        <dbReference type="ARBA" id="ARBA00022676"/>
    </source>
</evidence>
<comment type="function">
    <text evidence="6">Synthesizes alpha-1,4-glucan chains using ADP-glucose.</text>
</comment>
<sequence length="489" mass="52092">MTQSARCEGPRPVLAVASECAPLVKTGGLADVVGALPHVMARQGWAIRTLLPGYRKVMTALDRPKVALKIPDLLGHPARILAAQVAGLDLLVLDIPALFDREGSPYLDADGNDWRDNDLRFAALSKAAALIARDGLDGWCPEVIHLHDWQAGLTPVYLAQLNAPQPSVLTIHNIAFHGLTGPERLPALDLSSERFTVDGFEYYGHVSALKAGLTGASAINTVSPSYAQELTTEAFGMGLEGVIRKRAADLCGILNGIDTDTWDPARDPMIAPFKTPATKVANTRILRAEFGLDEASGPLSVVVSRLSDQKGLDLLLGALPDYLAAGGQLALLGSGDRRMEHDWLQTAARHPGKVAVRIGYDESLSHRMYAGADAVLVPSRFEPCGLTQMYGLRYGAVPVVARTGGLADTVIDANAAALAACCATGILHAPGSIPALAHALRHLCALHAQPETFRKIQRNAMKHPVGWEASAPLYAALYARLADQRNPQA</sequence>
<dbReference type="Proteomes" id="UP000244940">
    <property type="component" value="Unassembled WGS sequence"/>
</dbReference>
<dbReference type="PANTHER" id="PTHR45825:SF11">
    <property type="entry name" value="ALPHA AMYLASE DOMAIN-CONTAINING PROTEIN"/>
    <property type="match status" value="1"/>
</dbReference>
<comment type="catalytic activity">
    <reaction evidence="1 6">
        <text>[(1-&gt;4)-alpha-D-glucosyl](n) + ADP-alpha-D-glucose = [(1-&gt;4)-alpha-D-glucosyl](n+1) + ADP + H(+)</text>
        <dbReference type="Rhea" id="RHEA:18189"/>
        <dbReference type="Rhea" id="RHEA-COMP:9584"/>
        <dbReference type="Rhea" id="RHEA-COMP:9587"/>
        <dbReference type="ChEBI" id="CHEBI:15378"/>
        <dbReference type="ChEBI" id="CHEBI:15444"/>
        <dbReference type="ChEBI" id="CHEBI:57498"/>
        <dbReference type="ChEBI" id="CHEBI:456216"/>
        <dbReference type="EC" id="2.4.1.21"/>
    </reaction>
</comment>
<dbReference type="SUPFAM" id="SSF53756">
    <property type="entry name" value="UDP-Glycosyltransferase/glycogen phosphorylase"/>
    <property type="match status" value="1"/>
</dbReference>
<comment type="pathway">
    <text evidence="6">Glycan biosynthesis; glycogen biosynthesis.</text>
</comment>
<dbReference type="GeneID" id="94363811"/>
<comment type="caution">
    <text evidence="8">The sequence shown here is derived from an EMBL/GenBank/DDBJ whole genome shotgun (WGS) entry which is preliminary data.</text>
</comment>
<dbReference type="PANTHER" id="PTHR45825">
    <property type="entry name" value="GRANULE-BOUND STARCH SYNTHASE 1, CHLOROPLASTIC/AMYLOPLASTIC"/>
    <property type="match status" value="1"/>
</dbReference>
<dbReference type="Pfam" id="PF08323">
    <property type="entry name" value="Glyco_transf_5"/>
    <property type="match status" value="1"/>
</dbReference>
<dbReference type="InterPro" id="IPR013534">
    <property type="entry name" value="Starch_synth_cat_dom"/>
</dbReference>
<dbReference type="CDD" id="cd03791">
    <property type="entry name" value="GT5_Glycogen_synthase_DULL1-like"/>
    <property type="match status" value="1"/>
</dbReference>
<protein>
    <recommendedName>
        <fullName evidence="6">Glycogen synthase</fullName>
        <ecNumber evidence="6">2.4.1.21</ecNumber>
    </recommendedName>
    <alternativeName>
        <fullName evidence="6">Starch [bacterial glycogen] synthase</fullName>
    </alternativeName>
</protein>
<feature type="domain" description="Starch synthase catalytic" evidence="7">
    <location>
        <begin position="13"/>
        <end position="245"/>
    </location>
</feature>
<keyword evidence="3 6" id="KW-0328">Glycosyltransferase</keyword>
<dbReference type="UniPathway" id="UPA00164"/>
<dbReference type="Gene3D" id="3.40.50.2000">
    <property type="entry name" value="Glycogen Phosphorylase B"/>
    <property type="match status" value="2"/>
</dbReference>
<gene>
    <name evidence="6" type="primary">glgA</name>
    <name evidence="8" type="ORF">C4N9_02800</name>
</gene>
<comment type="similarity">
    <text evidence="2 6">Belongs to the glycosyltransferase 1 family. Bacterial/plant glycogen synthase subfamily.</text>
</comment>
<proteinExistence type="inferred from homology"/>
<dbReference type="AlphaFoldDB" id="A0A2U2CG07"/>
<reference evidence="8 9" key="1">
    <citation type="submission" date="2018-05" db="EMBL/GenBank/DDBJ databases">
        <title>Pararhodobacter marina sp. nov., isolated from deep-sea water of the Indian Ocean.</title>
        <authorList>
            <person name="Lai Q.Sr."/>
            <person name="Liu X."/>
            <person name="Shao Z."/>
        </authorList>
    </citation>
    <scope>NUCLEOTIDE SEQUENCE [LARGE SCALE GENOMIC DNA]</scope>
    <source>
        <strain evidence="8 9">CIC4N-9</strain>
    </source>
</reference>
<dbReference type="GO" id="GO:0004373">
    <property type="term" value="F:alpha-1,4-glucan glucosyltransferase (UDP-glucose donor) activity"/>
    <property type="evidence" value="ECO:0007669"/>
    <property type="project" value="InterPro"/>
</dbReference>
<evidence type="ECO:0000256" key="4">
    <source>
        <dbReference type="ARBA" id="ARBA00022679"/>
    </source>
</evidence>
<dbReference type="NCBIfam" id="NF001899">
    <property type="entry name" value="PRK00654.1-2"/>
    <property type="match status" value="1"/>
</dbReference>
<dbReference type="OrthoDB" id="9808590at2"/>
<evidence type="ECO:0000313" key="9">
    <source>
        <dbReference type="Proteomes" id="UP000244940"/>
    </source>
</evidence>
<evidence type="ECO:0000256" key="2">
    <source>
        <dbReference type="ARBA" id="ARBA00010281"/>
    </source>
</evidence>
<keyword evidence="9" id="KW-1185">Reference proteome</keyword>
<dbReference type="NCBIfam" id="TIGR02095">
    <property type="entry name" value="glgA"/>
    <property type="match status" value="1"/>
</dbReference>
<dbReference type="RefSeq" id="WP_109531790.1">
    <property type="nucleotide sequence ID" value="NZ_QEYD01000002.1"/>
</dbReference>
<organism evidence="8 9">
    <name type="scientific">Pararhodobacter marinus</name>
    <dbReference type="NCBI Taxonomy" id="2184063"/>
    <lineage>
        <taxon>Bacteria</taxon>
        <taxon>Pseudomonadati</taxon>
        <taxon>Pseudomonadota</taxon>
        <taxon>Alphaproteobacteria</taxon>
        <taxon>Rhodobacterales</taxon>
        <taxon>Paracoccaceae</taxon>
        <taxon>Pararhodobacter</taxon>
    </lineage>
</organism>
<dbReference type="GO" id="GO:0005978">
    <property type="term" value="P:glycogen biosynthetic process"/>
    <property type="evidence" value="ECO:0007669"/>
    <property type="project" value="UniProtKB-UniRule"/>
</dbReference>
<dbReference type="GO" id="GO:0009011">
    <property type="term" value="F:alpha-1,4-glucan glucosyltransferase (ADP-glucose donor) activity"/>
    <property type="evidence" value="ECO:0007669"/>
    <property type="project" value="UniProtKB-UniRule"/>
</dbReference>
<evidence type="ECO:0000259" key="7">
    <source>
        <dbReference type="Pfam" id="PF08323"/>
    </source>
</evidence>
<dbReference type="EC" id="2.4.1.21" evidence="6"/>
<feature type="binding site" evidence="6">
    <location>
        <position position="25"/>
    </location>
    <ligand>
        <name>ADP-alpha-D-glucose</name>
        <dbReference type="ChEBI" id="CHEBI:57498"/>
    </ligand>
</feature>
<keyword evidence="4 6" id="KW-0808">Transferase</keyword>
<dbReference type="EMBL" id="QEYD01000002">
    <property type="protein sequence ID" value="PWE30714.1"/>
    <property type="molecule type" value="Genomic_DNA"/>
</dbReference>
<evidence type="ECO:0000313" key="8">
    <source>
        <dbReference type="EMBL" id="PWE30714.1"/>
    </source>
</evidence>
<dbReference type="HAMAP" id="MF_00484">
    <property type="entry name" value="Glycogen_synth"/>
    <property type="match status" value="1"/>
</dbReference>
<name>A0A2U2CG07_9RHOB</name>
<evidence type="ECO:0000256" key="1">
    <source>
        <dbReference type="ARBA" id="ARBA00001478"/>
    </source>
</evidence>
<keyword evidence="5 6" id="KW-0320">Glycogen biosynthesis</keyword>
<evidence type="ECO:0000256" key="5">
    <source>
        <dbReference type="ARBA" id="ARBA00023056"/>
    </source>
</evidence>
<evidence type="ECO:0000256" key="6">
    <source>
        <dbReference type="HAMAP-Rule" id="MF_00484"/>
    </source>
</evidence>